<dbReference type="GO" id="GO:0034362">
    <property type="term" value="C:low-density lipoprotein particle"/>
    <property type="evidence" value="ECO:0007669"/>
    <property type="project" value="TreeGrafter"/>
</dbReference>
<dbReference type="GO" id="GO:0042953">
    <property type="term" value="P:lipoprotein transport"/>
    <property type="evidence" value="ECO:0007669"/>
    <property type="project" value="TreeGrafter"/>
</dbReference>
<dbReference type="GO" id="GO:0034361">
    <property type="term" value="C:very-low-density lipoprotein particle"/>
    <property type="evidence" value="ECO:0007669"/>
    <property type="project" value="TreeGrafter"/>
</dbReference>
<dbReference type="PANTHER" id="PTHR13769:SF5">
    <property type="entry name" value="APOLIPOPROTEIN B-100-RELATED"/>
    <property type="match status" value="1"/>
</dbReference>
<evidence type="ECO:0000313" key="2">
    <source>
        <dbReference type="Proteomes" id="UP000472276"/>
    </source>
</evidence>
<dbReference type="GO" id="GO:0042632">
    <property type="term" value="P:cholesterol homeostasis"/>
    <property type="evidence" value="ECO:0007669"/>
    <property type="project" value="TreeGrafter"/>
</dbReference>
<organism evidence="1 2">
    <name type="scientific">Oreochromis aureus</name>
    <name type="common">Israeli tilapia</name>
    <name type="synonym">Chromis aureus</name>
    <dbReference type="NCBI Taxonomy" id="47969"/>
    <lineage>
        <taxon>Eukaryota</taxon>
        <taxon>Metazoa</taxon>
        <taxon>Chordata</taxon>
        <taxon>Craniata</taxon>
        <taxon>Vertebrata</taxon>
        <taxon>Euteleostomi</taxon>
        <taxon>Actinopterygii</taxon>
        <taxon>Neopterygii</taxon>
        <taxon>Teleostei</taxon>
        <taxon>Neoteleostei</taxon>
        <taxon>Acanthomorphata</taxon>
        <taxon>Ovalentaria</taxon>
        <taxon>Cichlomorphae</taxon>
        <taxon>Cichliformes</taxon>
        <taxon>Cichlidae</taxon>
        <taxon>African cichlids</taxon>
        <taxon>Pseudocrenilabrinae</taxon>
        <taxon>Oreochromini</taxon>
        <taxon>Oreochromis</taxon>
    </lineage>
</organism>
<dbReference type="InterPro" id="IPR052418">
    <property type="entry name" value="Apolipoprotein_B"/>
</dbReference>
<dbReference type="GO" id="GO:0006642">
    <property type="term" value="P:triglyceride mobilization"/>
    <property type="evidence" value="ECO:0007669"/>
    <property type="project" value="TreeGrafter"/>
</dbReference>
<protein>
    <submittedName>
        <fullName evidence="1">Uncharacterized protein</fullName>
    </submittedName>
</protein>
<dbReference type="GO" id="GO:0050750">
    <property type="term" value="F:low-density lipoprotein particle receptor binding"/>
    <property type="evidence" value="ECO:0007669"/>
    <property type="project" value="TreeGrafter"/>
</dbReference>
<sequence>MKYNRRRHVVSADIQIPDHDVEAGVRLGVVDGNTKGRGTHTIFLEFLNNNVPQLSLVGRANLKAMKEGMLQVQLLVPSISADATVTATMKRDEEVELELKSEIKVMDANSQQKINIKYDTTKIEVEVKSDVNAKTTMLPKGDLIKNYGNDLLDMQVGQTDMKVRHIFKKFVETKTKLL</sequence>
<proteinExistence type="predicted"/>
<dbReference type="AlphaFoldDB" id="A0AAZ1X4R8"/>
<dbReference type="Ensembl" id="ENSOABT00000072135.1">
    <property type="protein sequence ID" value="ENSOABP00000062971.1"/>
    <property type="gene ID" value="ENSOABG00000032994.1"/>
</dbReference>
<dbReference type="GO" id="GO:0030301">
    <property type="term" value="P:cholesterol transport"/>
    <property type="evidence" value="ECO:0007669"/>
    <property type="project" value="TreeGrafter"/>
</dbReference>
<dbReference type="GO" id="GO:0034359">
    <property type="term" value="C:mature chylomicron"/>
    <property type="evidence" value="ECO:0007669"/>
    <property type="project" value="TreeGrafter"/>
</dbReference>
<reference evidence="1" key="2">
    <citation type="submission" date="2025-08" db="UniProtKB">
        <authorList>
            <consortium name="Ensembl"/>
        </authorList>
    </citation>
    <scope>IDENTIFICATION</scope>
</reference>
<reference evidence="2" key="1">
    <citation type="submission" date="2020-03" db="EMBL/GenBank/DDBJ databases">
        <title>Evolution of repeat sequences and sex chromosomes of tilapia species revealed by chromosome-level genomes.</title>
        <authorList>
            <person name="Xu L."/>
            <person name="Tao W."/>
            <person name="Wang D."/>
            <person name="Zhou Q."/>
        </authorList>
    </citation>
    <scope>NUCLEOTIDE SEQUENCE [LARGE SCALE GENOMIC DNA]</scope>
    <source>
        <strain evidence="2">Israel</strain>
    </source>
</reference>
<evidence type="ECO:0000313" key="1">
    <source>
        <dbReference type="Ensembl" id="ENSOABP00000062971.1"/>
    </source>
</evidence>
<name>A0AAZ1X4R8_OREAU</name>
<reference evidence="1" key="3">
    <citation type="submission" date="2025-09" db="UniProtKB">
        <authorList>
            <consortium name="Ensembl"/>
        </authorList>
    </citation>
    <scope>IDENTIFICATION</scope>
</reference>
<keyword evidence="2" id="KW-1185">Reference proteome</keyword>
<accession>A0AAZ1X4R8</accession>
<dbReference type="PANTHER" id="PTHR13769">
    <property type="entry name" value="APOLIPOPROTEIN B"/>
    <property type="match status" value="1"/>
</dbReference>
<dbReference type="GO" id="GO:0120020">
    <property type="term" value="F:cholesterol transfer activity"/>
    <property type="evidence" value="ECO:0007669"/>
    <property type="project" value="TreeGrafter"/>
</dbReference>
<dbReference type="Proteomes" id="UP000472276">
    <property type="component" value="Unassembled WGS sequence"/>
</dbReference>